<dbReference type="GO" id="GO:0050897">
    <property type="term" value="F:cobalt ion binding"/>
    <property type="evidence" value="ECO:0007669"/>
    <property type="project" value="TreeGrafter"/>
</dbReference>
<evidence type="ECO:0000256" key="7">
    <source>
        <dbReference type="ARBA" id="ARBA00022833"/>
    </source>
</evidence>
<evidence type="ECO:0000256" key="3">
    <source>
        <dbReference type="ARBA" id="ARBA00022448"/>
    </source>
</evidence>
<evidence type="ECO:0000256" key="8">
    <source>
        <dbReference type="ARBA" id="ARBA00022989"/>
    </source>
</evidence>
<keyword evidence="8 11" id="KW-1133">Transmembrane helix</keyword>
<evidence type="ECO:0000256" key="9">
    <source>
        <dbReference type="ARBA" id="ARBA00023065"/>
    </source>
</evidence>
<keyword evidence="6 11" id="KW-0812">Transmembrane</keyword>
<dbReference type="GO" id="GO:0005886">
    <property type="term" value="C:plasma membrane"/>
    <property type="evidence" value="ECO:0007669"/>
    <property type="project" value="UniProtKB-SubCell"/>
</dbReference>
<evidence type="ECO:0000256" key="5">
    <source>
        <dbReference type="ARBA" id="ARBA00022519"/>
    </source>
</evidence>
<keyword evidence="5" id="KW-0997">Cell inner membrane</keyword>
<dbReference type="Gene3D" id="3.30.460.20">
    <property type="entry name" value="CorA soluble domain-like"/>
    <property type="match status" value="1"/>
</dbReference>
<keyword evidence="10 11" id="KW-0472">Membrane</keyword>
<dbReference type="PANTHER" id="PTHR46494">
    <property type="entry name" value="CORA FAMILY METAL ION TRANSPORTER (EUROFUNG)"/>
    <property type="match status" value="1"/>
</dbReference>
<dbReference type="GO" id="GO:0015087">
    <property type="term" value="F:cobalt ion transmembrane transporter activity"/>
    <property type="evidence" value="ECO:0007669"/>
    <property type="project" value="TreeGrafter"/>
</dbReference>
<sequence length="328" mass="36251">MESTLDDKGLVCGYSIAPDGNMTVIRAADIALHFNQADNLVWLHFDHGDAGARQWISHCERMPPAAKALLLGSDNHMRIEAIGSGLCGIIGDLHHEFASQTDGLDVLRLYLDNHCLISVRHRPLAAIDKLRKTIGEGLQDGRPIVLVTNFLLHVTDTLGDLILGLADSVDDVEEKILEGRPSRPGEELGRIRRLAARLRRHMVPQQHALLTLLAKLPHWVAENDAVRLRSAIEGLGALGHDLDLVQERARLLQEQASARLMEATNRNLYILSIVTVFFLPISLISGIFGMNLGGLPWGQAHLGFWYGMLLMVVTVIVTLVLLKRGRML</sequence>
<keyword evidence="4" id="KW-1003">Cell membrane</keyword>
<dbReference type="Gene3D" id="1.20.58.340">
    <property type="entry name" value="Magnesium transport protein CorA, transmembrane region"/>
    <property type="match status" value="2"/>
</dbReference>
<evidence type="ECO:0000256" key="6">
    <source>
        <dbReference type="ARBA" id="ARBA00022692"/>
    </source>
</evidence>
<evidence type="ECO:0008006" key="14">
    <source>
        <dbReference type="Google" id="ProtNLM"/>
    </source>
</evidence>
<dbReference type="Pfam" id="PF01544">
    <property type="entry name" value="CorA"/>
    <property type="match status" value="1"/>
</dbReference>
<dbReference type="RefSeq" id="WP_227309073.1">
    <property type="nucleotide sequence ID" value="NZ_JAESVA010000007.1"/>
</dbReference>
<dbReference type="SUPFAM" id="SSF144083">
    <property type="entry name" value="Magnesium transport protein CorA, transmembrane region"/>
    <property type="match status" value="1"/>
</dbReference>
<evidence type="ECO:0000256" key="4">
    <source>
        <dbReference type="ARBA" id="ARBA00022475"/>
    </source>
</evidence>
<dbReference type="SUPFAM" id="SSF143865">
    <property type="entry name" value="CorA soluble domain-like"/>
    <property type="match status" value="1"/>
</dbReference>
<dbReference type="InterPro" id="IPR045861">
    <property type="entry name" value="CorA_cytoplasmic_dom"/>
</dbReference>
<keyword evidence="9" id="KW-0406">Ion transport</keyword>
<gene>
    <name evidence="12" type="ORF">ACELLULO517_19370</name>
</gene>
<name>A0A963Z5V0_9PROT</name>
<proteinExistence type="inferred from homology"/>
<evidence type="ECO:0000256" key="11">
    <source>
        <dbReference type="SAM" id="Phobius"/>
    </source>
</evidence>
<dbReference type="InterPro" id="IPR002523">
    <property type="entry name" value="MgTranspt_CorA/ZnTranspt_ZntB"/>
</dbReference>
<comment type="subcellular location">
    <subcellularLocation>
        <location evidence="1">Cell membrane</location>
        <topology evidence="1">Multi-pass membrane protein</topology>
    </subcellularLocation>
</comment>
<organism evidence="12 13">
    <name type="scientific">Acidisoma cellulosilyticum</name>
    <dbReference type="NCBI Taxonomy" id="2802395"/>
    <lineage>
        <taxon>Bacteria</taxon>
        <taxon>Pseudomonadati</taxon>
        <taxon>Pseudomonadota</taxon>
        <taxon>Alphaproteobacteria</taxon>
        <taxon>Acetobacterales</taxon>
        <taxon>Acidocellaceae</taxon>
        <taxon>Acidisoma</taxon>
    </lineage>
</organism>
<reference evidence="12 13" key="1">
    <citation type="journal article" date="2021" name="Microorganisms">
        <title>Acidisoma silvae sp. nov. and Acidisomacellulosilytica sp. nov., Two Acidophilic Bacteria Isolated from Decaying Wood, Hydrolyzing Cellulose and Producing Poly-3-hydroxybutyrate.</title>
        <authorList>
            <person name="Mieszkin S."/>
            <person name="Pouder E."/>
            <person name="Uroz S."/>
            <person name="Simon-Colin C."/>
            <person name="Alain K."/>
        </authorList>
    </citation>
    <scope>NUCLEOTIDE SEQUENCE [LARGE SCALE GENOMIC DNA]</scope>
    <source>
        <strain evidence="12 13">HW T5.17</strain>
    </source>
</reference>
<feature type="transmembrane region" description="Helical" evidence="11">
    <location>
        <begin position="268"/>
        <end position="290"/>
    </location>
</feature>
<accession>A0A963Z5V0</accession>
<comment type="caution">
    <text evidence="12">The sequence shown here is derived from an EMBL/GenBank/DDBJ whole genome shotgun (WGS) entry which is preliminary data.</text>
</comment>
<comment type="similarity">
    <text evidence="2">Belongs to the CorA metal ion transporter (MIT) (TC 1.A.35) family.</text>
</comment>
<keyword evidence="13" id="KW-1185">Reference proteome</keyword>
<dbReference type="GO" id="GO:0015095">
    <property type="term" value="F:magnesium ion transmembrane transporter activity"/>
    <property type="evidence" value="ECO:0007669"/>
    <property type="project" value="TreeGrafter"/>
</dbReference>
<keyword evidence="7" id="KW-0862">Zinc</keyword>
<dbReference type="PANTHER" id="PTHR46494:SF3">
    <property type="entry name" value="ZINC TRANSPORT PROTEIN ZNTB"/>
    <property type="match status" value="1"/>
</dbReference>
<evidence type="ECO:0000313" key="13">
    <source>
        <dbReference type="Proteomes" id="UP000721844"/>
    </source>
</evidence>
<dbReference type="GO" id="GO:0000287">
    <property type="term" value="F:magnesium ion binding"/>
    <property type="evidence" value="ECO:0007669"/>
    <property type="project" value="TreeGrafter"/>
</dbReference>
<keyword evidence="3" id="KW-0813">Transport</keyword>
<dbReference type="AlphaFoldDB" id="A0A963Z5V0"/>
<evidence type="ECO:0000256" key="1">
    <source>
        <dbReference type="ARBA" id="ARBA00004651"/>
    </source>
</evidence>
<evidence type="ECO:0000256" key="2">
    <source>
        <dbReference type="ARBA" id="ARBA00009765"/>
    </source>
</evidence>
<evidence type="ECO:0000313" key="12">
    <source>
        <dbReference type="EMBL" id="MCB8882417.1"/>
    </source>
</evidence>
<dbReference type="InterPro" id="IPR045863">
    <property type="entry name" value="CorA_TM1_TM2"/>
</dbReference>
<evidence type="ECO:0000256" key="10">
    <source>
        <dbReference type="ARBA" id="ARBA00023136"/>
    </source>
</evidence>
<feature type="transmembrane region" description="Helical" evidence="11">
    <location>
        <begin position="302"/>
        <end position="322"/>
    </location>
</feature>
<dbReference type="Proteomes" id="UP000721844">
    <property type="component" value="Unassembled WGS sequence"/>
</dbReference>
<dbReference type="EMBL" id="JAESVA010000007">
    <property type="protein sequence ID" value="MCB8882417.1"/>
    <property type="molecule type" value="Genomic_DNA"/>
</dbReference>
<protein>
    <recommendedName>
        <fullName evidence="14">Magnesium transporter CorA</fullName>
    </recommendedName>
</protein>